<keyword evidence="2" id="KW-0238">DNA-binding</keyword>
<accession>A0A3R9AXF0</accession>
<dbReference type="OrthoDB" id="5511415at2"/>
<dbReference type="Gene3D" id="1.10.10.10">
    <property type="entry name" value="Winged helix-like DNA-binding domain superfamily/Winged helix DNA-binding domain"/>
    <property type="match status" value="1"/>
</dbReference>
<evidence type="ECO:0000256" key="3">
    <source>
        <dbReference type="ARBA" id="ARBA00023163"/>
    </source>
</evidence>
<dbReference type="GO" id="GO:0003677">
    <property type="term" value="F:DNA binding"/>
    <property type="evidence" value="ECO:0007669"/>
    <property type="project" value="UniProtKB-KW"/>
</dbReference>
<dbReference type="Proteomes" id="UP000277279">
    <property type="component" value="Unassembled WGS sequence"/>
</dbReference>
<comment type="caution">
    <text evidence="5">The sequence shown here is derived from an EMBL/GenBank/DDBJ whole genome shotgun (WGS) entry which is preliminary data.</text>
</comment>
<dbReference type="SMART" id="SM00347">
    <property type="entry name" value="HTH_MARR"/>
    <property type="match status" value="1"/>
</dbReference>
<evidence type="ECO:0000313" key="6">
    <source>
        <dbReference type="Proteomes" id="UP000277279"/>
    </source>
</evidence>
<reference evidence="5 6" key="1">
    <citation type="submission" date="2018-11" db="EMBL/GenBank/DDBJ databases">
        <authorList>
            <person name="Huo Y."/>
        </authorList>
    </citation>
    <scope>NUCLEOTIDE SEQUENCE [LARGE SCALE GENOMIC DNA]</scope>
    <source>
        <strain evidence="5 6">DSM 30132</strain>
    </source>
</reference>
<dbReference type="InterPro" id="IPR036388">
    <property type="entry name" value="WH-like_DNA-bd_sf"/>
</dbReference>
<dbReference type="SUPFAM" id="SSF46785">
    <property type="entry name" value="Winged helix' DNA-binding domain"/>
    <property type="match status" value="1"/>
</dbReference>
<dbReference type="PANTHER" id="PTHR42756:SF1">
    <property type="entry name" value="TRANSCRIPTIONAL REPRESSOR OF EMRAB OPERON"/>
    <property type="match status" value="1"/>
</dbReference>
<dbReference type="GO" id="GO:0003700">
    <property type="term" value="F:DNA-binding transcription factor activity"/>
    <property type="evidence" value="ECO:0007669"/>
    <property type="project" value="InterPro"/>
</dbReference>
<evidence type="ECO:0000259" key="4">
    <source>
        <dbReference type="PROSITE" id="PS50995"/>
    </source>
</evidence>
<name>A0A3R9AXF0_9HYPH</name>
<dbReference type="EMBL" id="RJJT01000005">
    <property type="protein sequence ID" value="RSB81252.1"/>
    <property type="molecule type" value="Genomic_DNA"/>
</dbReference>
<keyword evidence="1" id="KW-0805">Transcription regulation</keyword>
<keyword evidence="3" id="KW-0804">Transcription</keyword>
<dbReference type="Pfam" id="PF12802">
    <property type="entry name" value="MarR_2"/>
    <property type="match status" value="1"/>
</dbReference>
<dbReference type="AlphaFoldDB" id="A0A3R9AXF0"/>
<evidence type="ECO:0000313" key="5">
    <source>
        <dbReference type="EMBL" id="RSB81252.1"/>
    </source>
</evidence>
<dbReference type="InterPro" id="IPR036390">
    <property type="entry name" value="WH_DNA-bd_sf"/>
</dbReference>
<gene>
    <name evidence="5" type="ORF">EFD55_08225</name>
</gene>
<evidence type="ECO:0000256" key="1">
    <source>
        <dbReference type="ARBA" id="ARBA00023015"/>
    </source>
</evidence>
<organism evidence="5 6">
    <name type="scientific">Rhizobium pisi</name>
    <dbReference type="NCBI Taxonomy" id="574561"/>
    <lineage>
        <taxon>Bacteria</taxon>
        <taxon>Pseudomonadati</taxon>
        <taxon>Pseudomonadota</taxon>
        <taxon>Alphaproteobacteria</taxon>
        <taxon>Hyphomicrobiales</taxon>
        <taxon>Rhizobiaceae</taxon>
        <taxon>Rhizobium/Agrobacterium group</taxon>
        <taxon>Rhizobium</taxon>
    </lineage>
</organism>
<protein>
    <submittedName>
        <fullName evidence="5">MarR family transcriptional regulator</fullName>
    </submittedName>
</protein>
<feature type="domain" description="HTH marR-type" evidence="4">
    <location>
        <begin position="13"/>
        <end position="146"/>
    </location>
</feature>
<evidence type="ECO:0000256" key="2">
    <source>
        <dbReference type="ARBA" id="ARBA00023125"/>
    </source>
</evidence>
<dbReference type="PROSITE" id="PS50995">
    <property type="entry name" value="HTH_MARR_2"/>
    <property type="match status" value="1"/>
</dbReference>
<dbReference type="InterPro" id="IPR000835">
    <property type="entry name" value="HTH_MarR-typ"/>
</dbReference>
<dbReference type="PANTHER" id="PTHR42756">
    <property type="entry name" value="TRANSCRIPTIONAL REGULATOR, MARR"/>
    <property type="match status" value="1"/>
</dbReference>
<proteinExistence type="predicted"/>
<sequence length="158" mass="17285">MAETERTAAGSALTKLILDLFRLNNRMLTSGDRLVAPLGLTSARWHVLGTIGASERPQPVAWLARDMGANRQNVQRIVNDLEKEGLVAFAANPHHRRAQLVVLTERGRNTYDAAMHLQAPWASGLADGLEVSEIETTHHVMKALLCKLEGSEDVGEQA</sequence>
<dbReference type="RefSeq" id="WP_125844165.1">
    <property type="nucleotide sequence ID" value="NZ_JACHXH010000036.1"/>
</dbReference>